<dbReference type="SUPFAM" id="SSF46689">
    <property type="entry name" value="Homeodomain-like"/>
    <property type="match status" value="1"/>
</dbReference>
<dbReference type="Proteomes" id="UP000596063">
    <property type="component" value="Chromosome"/>
</dbReference>
<evidence type="ECO:0000313" key="6">
    <source>
        <dbReference type="Proteomes" id="UP000596063"/>
    </source>
</evidence>
<keyword evidence="1" id="KW-0805">Transcription regulation</keyword>
<dbReference type="InterPro" id="IPR018062">
    <property type="entry name" value="HTH_AraC-typ_CS"/>
</dbReference>
<dbReference type="InterPro" id="IPR018060">
    <property type="entry name" value="HTH_AraC"/>
</dbReference>
<keyword evidence="2" id="KW-0238">DNA-binding</keyword>
<dbReference type="PANTHER" id="PTHR47894">
    <property type="entry name" value="HTH-TYPE TRANSCRIPTIONAL REGULATOR GADX"/>
    <property type="match status" value="1"/>
</dbReference>
<evidence type="ECO:0000256" key="2">
    <source>
        <dbReference type="ARBA" id="ARBA00023125"/>
    </source>
</evidence>
<dbReference type="AlphaFoldDB" id="A0A7T4UR93"/>
<dbReference type="Pfam" id="PF12833">
    <property type="entry name" value="HTH_18"/>
    <property type="match status" value="1"/>
</dbReference>
<dbReference type="Pfam" id="PF12625">
    <property type="entry name" value="Arabinose_bd"/>
    <property type="match status" value="1"/>
</dbReference>
<sequence length="351" mass="39548">MADNNFYSLDGPLESMPSERQMRIANLSGFSDLVRHHGADPRGILERHDIDPRVLRDPDHYVDCRSVVDVLEHCSSSLNNPLFGMILAEQQEPDIYGCVTALCRAASTMREAVNSFIDYIPVTHSPATCLELVEGSDIAELRWWVRTDVGMNKQANLQATMLNIKLLSQIGGATFKPSYVNLSVDARSKDIYELERHLGCRFHSTATENAIAFPAELLDRRVATSSRLVYKLLGGYLDRVKDASRHSVIERVEDYIRGALASNNCSIERCAEKLGVSVRTLQARLSEAEKSFSDLLEEQRVSLAKTYLKQDHYSLDDVAANLGYSEQSSFGRAFKRWTGMTPKQFRRQVHN</sequence>
<dbReference type="PANTHER" id="PTHR47894:SF4">
    <property type="entry name" value="HTH-TYPE TRANSCRIPTIONAL REGULATOR GADX"/>
    <property type="match status" value="1"/>
</dbReference>
<feature type="domain" description="HTH araC/xylS-type" evidence="4">
    <location>
        <begin position="250"/>
        <end position="348"/>
    </location>
</feature>
<proteinExistence type="predicted"/>
<reference evidence="5 6" key="1">
    <citation type="submission" date="2020-12" db="EMBL/GenBank/DDBJ databases">
        <authorList>
            <person name="Shan Y."/>
        </authorList>
    </citation>
    <scope>NUCLEOTIDE SEQUENCE [LARGE SCALE GENOMIC DNA]</scope>
    <source>
        <strain evidence="6">csc3.9</strain>
    </source>
</reference>
<dbReference type="RefSeq" id="WP_198570975.1">
    <property type="nucleotide sequence ID" value="NZ_CP066167.1"/>
</dbReference>
<dbReference type="InterPro" id="IPR009057">
    <property type="entry name" value="Homeodomain-like_sf"/>
</dbReference>
<dbReference type="InterPro" id="IPR020449">
    <property type="entry name" value="Tscrpt_reg_AraC-type_HTH"/>
</dbReference>
<dbReference type="EMBL" id="CP066167">
    <property type="protein sequence ID" value="QQD19491.1"/>
    <property type="molecule type" value="Genomic_DNA"/>
</dbReference>
<keyword evidence="6" id="KW-1185">Reference proteome</keyword>
<gene>
    <name evidence="5" type="ORF">I6N98_06480</name>
</gene>
<keyword evidence="3" id="KW-0804">Transcription</keyword>
<dbReference type="Gene3D" id="1.10.10.60">
    <property type="entry name" value="Homeodomain-like"/>
    <property type="match status" value="1"/>
</dbReference>
<evidence type="ECO:0000259" key="4">
    <source>
        <dbReference type="PROSITE" id="PS01124"/>
    </source>
</evidence>
<organism evidence="5 6">
    <name type="scientific">Spongiibacter nanhainus</name>
    <dbReference type="NCBI Taxonomy" id="2794344"/>
    <lineage>
        <taxon>Bacteria</taxon>
        <taxon>Pseudomonadati</taxon>
        <taxon>Pseudomonadota</taxon>
        <taxon>Gammaproteobacteria</taxon>
        <taxon>Cellvibrionales</taxon>
        <taxon>Spongiibacteraceae</taxon>
        <taxon>Spongiibacter</taxon>
    </lineage>
</organism>
<dbReference type="GO" id="GO:0003700">
    <property type="term" value="F:DNA-binding transcription factor activity"/>
    <property type="evidence" value="ECO:0007669"/>
    <property type="project" value="InterPro"/>
</dbReference>
<protein>
    <submittedName>
        <fullName evidence="5">AraC family transcriptional regulator ligand-binding domain-containing protein</fullName>
    </submittedName>
</protein>
<dbReference type="PROSITE" id="PS00041">
    <property type="entry name" value="HTH_ARAC_FAMILY_1"/>
    <property type="match status" value="1"/>
</dbReference>
<dbReference type="GO" id="GO:0005829">
    <property type="term" value="C:cytosol"/>
    <property type="evidence" value="ECO:0007669"/>
    <property type="project" value="TreeGrafter"/>
</dbReference>
<dbReference type="KEGG" id="snan:I6N98_06480"/>
<dbReference type="GO" id="GO:0000976">
    <property type="term" value="F:transcription cis-regulatory region binding"/>
    <property type="evidence" value="ECO:0007669"/>
    <property type="project" value="TreeGrafter"/>
</dbReference>
<dbReference type="SMART" id="SM00342">
    <property type="entry name" value="HTH_ARAC"/>
    <property type="match status" value="1"/>
</dbReference>
<evidence type="ECO:0000256" key="3">
    <source>
        <dbReference type="ARBA" id="ARBA00023163"/>
    </source>
</evidence>
<dbReference type="PRINTS" id="PR00032">
    <property type="entry name" value="HTHARAC"/>
</dbReference>
<name>A0A7T4UR93_9GAMM</name>
<dbReference type="PROSITE" id="PS01124">
    <property type="entry name" value="HTH_ARAC_FAMILY_2"/>
    <property type="match status" value="1"/>
</dbReference>
<accession>A0A7T4UR93</accession>
<evidence type="ECO:0000313" key="5">
    <source>
        <dbReference type="EMBL" id="QQD19491.1"/>
    </source>
</evidence>
<dbReference type="InterPro" id="IPR032687">
    <property type="entry name" value="AraC-type_N"/>
</dbReference>
<evidence type="ECO:0000256" key="1">
    <source>
        <dbReference type="ARBA" id="ARBA00023015"/>
    </source>
</evidence>